<dbReference type="Proteomes" id="UP000064201">
    <property type="component" value="Chromosome"/>
</dbReference>
<dbReference type="NCBIfam" id="TIGR02099">
    <property type="entry name" value="YhdP family protein"/>
    <property type="match status" value="1"/>
</dbReference>
<organism evidence="2 3">
    <name type="scientific">Thioalkalivibrio versutus</name>
    <dbReference type="NCBI Taxonomy" id="106634"/>
    <lineage>
        <taxon>Bacteria</taxon>
        <taxon>Pseudomonadati</taxon>
        <taxon>Pseudomonadota</taxon>
        <taxon>Gammaproteobacteria</taxon>
        <taxon>Chromatiales</taxon>
        <taxon>Ectothiorhodospiraceae</taxon>
        <taxon>Thioalkalivibrio</taxon>
    </lineage>
</organism>
<protein>
    <recommendedName>
        <fullName evidence="1">YhdP central domain-containing protein</fullName>
    </recommendedName>
</protein>
<gene>
    <name evidence="2" type="ORF">TVD_10225</name>
</gene>
<dbReference type="OrthoDB" id="9762238at2"/>
<dbReference type="Pfam" id="PF13116">
    <property type="entry name" value="YhdP"/>
    <property type="match status" value="1"/>
</dbReference>
<proteinExistence type="predicted"/>
<dbReference type="KEGG" id="tvr:TVD_10225"/>
<dbReference type="PATRIC" id="fig|106634.4.peg.2094"/>
<evidence type="ECO:0000313" key="3">
    <source>
        <dbReference type="Proteomes" id="UP000064201"/>
    </source>
</evidence>
<name>A0A0G3G3E3_9GAMM</name>
<dbReference type="PANTHER" id="PTHR38690:SF1">
    <property type="entry name" value="PROTEASE"/>
    <property type="match status" value="1"/>
</dbReference>
<feature type="domain" description="YhdP central" evidence="1">
    <location>
        <begin position="3"/>
        <end position="1287"/>
    </location>
</feature>
<sequence>MRRLSQILRVALGAFLALAIVIVLLRLVLPHWDGLHAWVETTASEQLEREVTAAGIEFGWTGWSPALVARDVRVAMPDGEPVAIDHLGVALSVGASLRSRHPSFTVHVRGVELRLVRHADGRFSLHGRELGMGEGRLFTFPVEQWPDVEAEAIRLVWDDRSAGLESDARLDRAALRTAHDGSLRMHLEGVLEGEAAGGHFELGLKAPAADLRDARFFLRADAVDLTAWQPWLAYLGWPAPEGTAALRLWGGLDDGRMAWLRGEHETTLNLAGEPVGPAIGHRFDWRVQEDRHRSSWRGTQPGSGDLRLAYRLEGKPEGLVVDAVEMAARDLEVEPYAPLLTLLEDAAPELAERIADLHPRGTLDFARLEARREDGRLQPVWAEADVHDLGWRAGDHGLGVQGASGYMQWRRGGVELLLDSRDLQIDLPRVLADPVPLDTVRGRLRAERDDAGHWRLAGEGLNASNAHAAVRGRLRVLLDGHAAGPRVDIAMDILRADGDHTARYLPLYHLPDNTYQWLVDSIVTGTSSGGGMAYRGRGKDFPFAGDEGVFDLWADVEAGILDYQEGWPRAEALSGRLLFHNASFRAEGARGRILDTEVRDTRIGIEDMENAVLELEGTAEGDAADLLAYLRQAELLEEAAELRDQARLDGPTRLGLSLNLPLQAGRMAETRVSGELDLRGIRAEVSGWPTMLEAVEGRVEFDTGDRVTADGVTARVHGETVTLGADWPLDGETARLTARGPQPLAPWLEDFPELAPYLDGAAHWDAQLRLGPAVDGVRLELRSDLVGVAIDWPEPIGKSAAAARELELALPLGHDGAGIGHLTLGQVLRAHLRLSPAAAPEDPAVRGAEPRTAARGIGLQAMALEIGAPWVGALALPGEGVSVRARLPELAVDPWLKALSEAPWGGDVDLGAASQNAGETAGAVALTRLELDIRDRIRWGEQDLPGVRFLGRRGDAGWDLEATSDWLAGEARWRPMGAGGHDRWEAHVRHLVLEDLEWDGEPDPDPGVKPVAVGGFEDPRVWPAVDLTLDSLALGDYRFADIELGLEPQPNGLVVRDLELRTPEGDLHADAVGVWRVTTGGLPETRLDVSLSGGDWGRALESAGLSRAMVGGSGDGSLSLTWPGPLYAPRLAQLAGSMELSLEDGRLADVEPGAGRLLGLVSLDVLPRRLRLDFRDVFTEGLTFSELIAEATLRDGDLYVPALRMEGPSARVRLSGRTGLVARDYDHEIVVVPSLRTALPIVGALVGGPVTGVVVLLAERVLGIGDQIEEAARVEYSVTGPWDDPQVRVLVQPAAGADGADND</sequence>
<keyword evidence="3" id="KW-1185">Reference proteome</keyword>
<dbReference type="STRING" id="106634.TVD_10225"/>
<dbReference type="RefSeq" id="WP_047251550.1">
    <property type="nucleotide sequence ID" value="NZ_CP011367.1"/>
</dbReference>
<dbReference type="InterPro" id="IPR025263">
    <property type="entry name" value="YhdP_central"/>
</dbReference>
<reference evidence="2 3" key="1">
    <citation type="submission" date="2015-04" db="EMBL/GenBank/DDBJ databases">
        <title>Complete Sequence for the Genome of the Thioalkalivibrio versutus D301.</title>
        <authorList>
            <person name="Mu T."/>
            <person name="Zhou J."/>
            <person name="Xu X."/>
        </authorList>
    </citation>
    <scope>NUCLEOTIDE SEQUENCE [LARGE SCALE GENOMIC DNA]</scope>
    <source>
        <strain evidence="2 3">D301</strain>
    </source>
</reference>
<accession>A0A0G3G3E3</accession>
<evidence type="ECO:0000313" key="2">
    <source>
        <dbReference type="EMBL" id="AKJ95710.1"/>
    </source>
</evidence>
<dbReference type="EMBL" id="CP011367">
    <property type="protein sequence ID" value="AKJ95710.1"/>
    <property type="molecule type" value="Genomic_DNA"/>
</dbReference>
<evidence type="ECO:0000259" key="1">
    <source>
        <dbReference type="Pfam" id="PF13116"/>
    </source>
</evidence>
<dbReference type="InterPro" id="IPR011836">
    <property type="entry name" value="YhdP"/>
</dbReference>
<dbReference type="PANTHER" id="PTHR38690">
    <property type="entry name" value="PROTEASE-RELATED"/>
    <property type="match status" value="1"/>
</dbReference>